<evidence type="ECO:0000256" key="3">
    <source>
        <dbReference type="ARBA" id="ARBA00038567"/>
    </source>
</evidence>
<name>A0A061SIY9_9CHLO</name>
<evidence type="ECO:0000259" key="9">
    <source>
        <dbReference type="PROSITE" id="PS50989"/>
    </source>
</evidence>
<evidence type="ECO:0000256" key="7">
    <source>
        <dbReference type="ARBA" id="ARBA00049495"/>
    </source>
</evidence>
<feature type="domain" description="CoA carboxyltransferase N-terminal" evidence="8">
    <location>
        <begin position="1"/>
        <end position="67"/>
    </location>
</feature>
<dbReference type="EC" id="6.4.1.3" evidence="2"/>
<dbReference type="EMBL" id="GBEZ01002407">
    <property type="protein sequence ID" value="JAC82646.1"/>
    <property type="molecule type" value="Transcribed_RNA"/>
</dbReference>
<evidence type="ECO:0000256" key="5">
    <source>
        <dbReference type="ARBA" id="ARBA00042797"/>
    </source>
</evidence>
<dbReference type="SUPFAM" id="SSF52096">
    <property type="entry name" value="ClpP/crotonase"/>
    <property type="match status" value="1"/>
</dbReference>
<dbReference type="InterPro" id="IPR029045">
    <property type="entry name" value="ClpP/crotonase-like_dom_sf"/>
</dbReference>
<evidence type="ECO:0000256" key="2">
    <source>
        <dbReference type="ARBA" id="ARBA00013050"/>
    </source>
</evidence>
<accession>A0A061SIY9</accession>
<dbReference type="FunFam" id="3.90.226.10:FF:000017">
    <property type="entry name" value="Propionyl-CoA carboxylase subunit beta 5"/>
    <property type="match status" value="1"/>
</dbReference>
<dbReference type="AlphaFoldDB" id="A0A061SIY9"/>
<dbReference type="GO" id="GO:0004658">
    <property type="term" value="F:propionyl-CoA carboxylase activity"/>
    <property type="evidence" value="ECO:0007669"/>
    <property type="project" value="UniProtKB-EC"/>
</dbReference>
<dbReference type="InterPro" id="IPR011762">
    <property type="entry name" value="COA_CT_N"/>
</dbReference>
<dbReference type="InterPro" id="IPR011763">
    <property type="entry name" value="COA_CT_C"/>
</dbReference>
<keyword evidence="10" id="KW-0808">Transferase</keyword>
<dbReference type="PANTHER" id="PTHR43842">
    <property type="entry name" value="PROPIONYL-COA CARBOXYLASE BETA CHAIN"/>
    <property type="match status" value="1"/>
</dbReference>
<dbReference type="InterPro" id="IPR051047">
    <property type="entry name" value="AccD/PCCB"/>
</dbReference>
<reference evidence="10" key="1">
    <citation type="submission" date="2014-05" db="EMBL/GenBank/DDBJ databases">
        <title>The transcriptome of the halophilic microalga Tetraselmis sp. GSL018 isolated from the Great Salt Lake, Utah.</title>
        <authorList>
            <person name="Jinkerson R.E."/>
            <person name="D'Adamo S."/>
            <person name="Posewitz M.C."/>
        </authorList>
    </citation>
    <scope>NUCLEOTIDE SEQUENCE</scope>
    <source>
        <strain evidence="10">GSL018</strain>
    </source>
</reference>
<dbReference type="Pfam" id="PF01039">
    <property type="entry name" value="Carboxyl_trans"/>
    <property type="match status" value="1"/>
</dbReference>
<sequence>MFLTGPDVLRQVTNEDVTFEELGGAATHTKTGVACGAWDNELDALAGLRRLLSFLPGSNRERPPAVACLDPVGRESPDLDHIVPESDVEPYDMMKVVKAVVDDRDTFEIHPDFARNIITCFARLDGRTVGVVANQPLVAAGCLDIDASVKAARFVRFCDSFNIPIVTFVDVPGFLPGTSQEYGGIIKHGAKLLYAYAEATVPKLTVITRKAYGGAYDVMSSKHLRADVNLAWPTAEVAVMGAKGAVNIIFRGRSEEEIGREVADYEAKFYTPIAAARYGFIDDIIRPRCTRSRLVGELRLLRDKVTSQKAARKHSNMPL</sequence>
<evidence type="ECO:0000256" key="4">
    <source>
        <dbReference type="ARBA" id="ARBA00041138"/>
    </source>
</evidence>
<comment type="catalytic activity">
    <reaction evidence="6">
        <text>butanoyl-CoA + hydrogencarbonate + ATP = (2S)-ethylmalonyl-CoA + ADP + phosphate + H(+)</text>
        <dbReference type="Rhea" id="RHEA:59520"/>
        <dbReference type="ChEBI" id="CHEBI:15378"/>
        <dbReference type="ChEBI" id="CHEBI:17544"/>
        <dbReference type="ChEBI" id="CHEBI:30616"/>
        <dbReference type="ChEBI" id="CHEBI:43474"/>
        <dbReference type="ChEBI" id="CHEBI:57371"/>
        <dbReference type="ChEBI" id="CHEBI:60909"/>
        <dbReference type="ChEBI" id="CHEBI:456216"/>
    </reaction>
    <physiologicalReaction direction="left-to-right" evidence="6">
        <dbReference type="Rhea" id="RHEA:59521"/>
    </physiologicalReaction>
</comment>
<evidence type="ECO:0000313" key="10">
    <source>
        <dbReference type="EMBL" id="JAC82646.1"/>
    </source>
</evidence>
<gene>
    <name evidence="10" type="ORF">TSPGSL018_5241</name>
</gene>
<evidence type="ECO:0000256" key="6">
    <source>
        <dbReference type="ARBA" id="ARBA00048208"/>
    </source>
</evidence>
<protein>
    <recommendedName>
        <fullName evidence="4">Propionyl-CoA carboxylase beta chain, mitochondrial</fullName>
        <ecNumber evidence="2">6.4.1.3</ecNumber>
    </recommendedName>
    <alternativeName>
        <fullName evidence="5">Propanoyl-CoA:carbon dioxide ligase subunit beta</fullName>
    </alternativeName>
</protein>
<dbReference type="GO" id="GO:0016740">
    <property type="term" value="F:transferase activity"/>
    <property type="evidence" value="ECO:0007669"/>
    <property type="project" value="UniProtKB-KW"/>
</dbReference>
<evidence type="ECO:0000259" key="8">
    <source>
        <dbReference type="PROSITE" id="PS50980"/>
    </source>
</evidence>
<organism evidence="10">
    <name type="scientific">Tetraselmis sp. GSL018</name>
    <dbReference type="NCBI Taxonomy" id="582737"/>
    <lineage>
        <taxon>Eukaryota</taxon>
        <taxon>Viridiplantae</taxon>
        <taxon>Chlorophyta</taxon>
        <taxon>core chlorophytes</taxon>
        <taxon>Chlorodendrophyceae</taxon>
        <taxon>Chlorodendrales</taxon>
        <taxon>Chlorodendraceae</taxon>
        <taxon>Tetraselmis</taxon>
    </lineage>
</organism>
<comment type="subunit">
    <text evidence="3">The holoenzyme is a dodecamer composed of 6 PCCA/alpha subunits and 6 PCCB/beta subunits.</text>
</comment>
<proteinExistence type="predicted"/>
<comment type="pathway">
    <text evidence="1">Metabolic intermediate metabolism; propanoyl-CoA degradation; succinyl-CoA from propanoyl-CoA: step 1/3.</text>
</comment>
<dbReference type="PROSITE" id="PS50989">
    <property type="entry name" value="COA_CT_CTER"/>
    <property type="match status" value="1"/>
</dbReference>
<dbReference type="GO" id="GO:0005739">
    <property type="term" value="C:mitochondrion"/>
    <property type="evidence" value="ECO:0007669"/>
    <property type="project" value="TreeGrafter"/>
</dbReference>
<evidence type="ECO:0000256" key="1">
    <source>
        <dbReference type="ARBA" id="ARBA00005060"/>
    </source>
</evidence>
<dbReference type="PANTHER" id="PTHR43842:SF2">
    <property type="entry name" value="PROPIONYL-COA CARBOXYLASE BETA CHAIN, MITOCHONDRIAL"/>
    <property type="match status" value="1"/>
</dbReference>
<dbReference type="PROSITE" id="PS50980">
    <property type="entry name" value="COA_CT_NTER"/>
    <property type="match status" value="1"/>
</dbReference>
<dbReference type="Gene3D" id="3.90.226.10">
    <property type="entry name" value="2-enoyl-CoA Hydratase, Chain A, domain 1"/>
    <property type="match status" value="2"/>
</dbReference>
<comment type="catalytic activity">
    <reaction evidence="7">
        <text>propanoyl-CoA + hydrogencarbonate + ATP = (S)-methylmalonyl-CoA + ADP + phosphate + H(+)</text>
        <dbReference type="Rhea" id="RHEA:23720"/>
        <dbReference type="ChEBI" id="CHEBI:15378"/>
        <dbReference type="ChEBI" id="CHEBI:17544"/>
        <dbReference type="ChEBI" id="CHEBI:30616"/>
        <dbReference type="ChEBI" id="CHEBI:43474"/>
        <dbReference type="ChEBI" id="CHEBI:57327"/>
        <dbReference type="ChEBI" id="CHEBI:57392"/>
        <dbReference type="ChEBI" id="CHEBI:456216"/>
        <dbReference type="EC" id="6.4.1.3"/>
    </reaction>
    <physiologicalReaction direction="left-to-right" evidence="7">
        <dbReference type="Rhea" id="RHEA:23721"/>
    </physiologicalReaction>
</comment>
<dbReference type="InterPro" id="IPR034733">
    <property type="entry name" value="AcCoA_carboxyl_beta"/>
</dbReference>
<feature type="domain" description="CoA carboxyltransferase C-terminal" evidence="9">
    <location>
        <begin position="71"/>
        <end position="311"/>
    </location>
</feature>